<feature type="region of interest" description="Disordered" evidence="1">
    <location>
        <begin position="108"/>
        <end position="163"/>
    </location>
</feature>
<evidence type="ECO:0000313" key="2">
    <source>
        <dbReference type="EMBL" id="KAJ1082001.1"/>
    </source>
</evidence>
<comment type="caution">
    <text evidence="2">The sequence shown here is derived from an EMBL/GenBank/DDBJ whole genome shotgun (WGS) entry which is preliminary data.</text>
</comment>
<accession>A0AAV7KRH3</accession>
<gene>
    <name evidence="2" type="ORF">NDU88_002173</name>
</gene>
<reference evidence="2" key="1">
    <citation type="journal article" date="2022" name="bioRxiv">
        <title>Sequencing and chromosome-scale assembly of the giantPleurodeles waltlgenome.</title>
        <authorList>
            <person name="Brown T."/>
            <person name="Elewa A."/>
            <person name="Iarovenko S."/>
            <person name="Subramanian E."/>
            <person name="Araus A.J."/>
            <person name="Petzold A."/>
            <person name="Susuki M."/>
            <person name="Suzuki K.-i.T."/>
            <person name="Hayashi T."/>
            <person name="Toyoda A."/>
            <person name="Oliveira C."/>
            <person name="Osipova E."/>
            <person name="Leigh N.D."/>
            <person name="Simon A."/>
            <person name="Yun M.H."/>
        </authorList>
    </citation>
    <scope>NUCLEOTIDE SEQUENCE</scope>
    <source>
        <strain evidence="2">20211129_DDA</strain>
        <tissue evidence="2">Liver</tissue>
    </source>
</reference>
<sequence>MVRNGWIQSARETALVNSAATCRLEGRRGQPTWPIGRELRLLRLVSPGPDVVRRWLGVDGPPPRVGDRPRVPGRGEIRRDSRWREGRRPAGLWAGPVVRRGPAVPRWTSRTQLAPERGRCPEVEDWRRETRGRGESDAPDARDTDERRWAVGKGPHPAATWER</sequence>
<feature type="compositionally biased region" description="Basic and acidic residues" evidence="1">
    <location>
        <begin position="65"/>
        <end position="82"/>
    </location>
</feature>
<name>A0AAV7KRH3_PLEWA</name>
<feature type="compositionally biased region" description="Basic and acidic residues" evidence="1">
    <location>
        <begin position="116"/>
        <end position="149"/>
    </location>
</feature>
<evidence type="ECO:0000313" key="3">
    <source>
        <dbReference type="Proteomes" id="UP001066276"/>
    </source>
</evidence>
<dbReference type="Proteomes" id="UP001066276">
    <property type="component" value="Chromosome 12"/>
</dbReference>
<dbReference type="AlphaFoldDB" id="A0AAV7KRH3"/>
<feature type="region of interest" description="Disordered" evidence="1">
    <location>
        <begin position="61"/>
        <end position="82"/>
    </location>
</feature>
<proteinExistence type="predicted"/>
<evidence type="ECO:0000256" key="1">
    <source>
        <dbReference type="SAM" id="MobiDB-lite"/>
    </source>
</evidence>
<protein>
    <submittedName>
        <fullName evidence="2">Uncharacterized protein</fullName>
    </submittedName>
</protein>
<dbReference type="EMBL" id="JANPWB010000016">
    <property type="protein sequence ID" value="KAJ1082001.1"/>
    <property type="molecule type" value="Genomic_DNA"/>
</dbReference>
<keyword evidence="3" id="KW-1185">Reference proteome</keyword>
<organism evidence="2 3">
    <name type="scientific">Pleurodeles waltl</name>
    <name type="common">Iberian ribbed newt</name>
    <dbReference type="NCBI Taxonomy" id="8319"/>
    <lineage>
        <taxon>Eukaryota</taxon>
        <taxon>Metazoa</taxon>
        <taxon>Chordata</taxon>
        <taxon>Craniata</taxon>
        <taxon>Vertebrata</taxon>
        <taxon>Euteleostomi</taxon>
        <taxon>Amphibia</taxon>
        <taxon>Batrachia</taxon>
        <taxon>Caudata</taxon>
        <taxon>Salamandroidea</taxon>
        <taxon>Salamandridae</taxon>
        <taxon>Pleurodelinae</taxon>
        <taxon>Pleurodeles</taxon>
    </lineage>
</organism>